<organism evidence="1 2">
    <name type="scientific">Calicophoron daubneyi</name>
    <name type="common">Rumen fluke</name>
    <name type="synonym">Paramphistomum daubneyi</name>
    <dbReference type="NCBI Taxonomy" id="300641"/>
    <lineage>
        <taxon>Eukaryota</taxon>
        <taxon>Metazoa</taxon>
        <taxon>Spiralia</taxon>
        <taxon>Lophotrochozoa</taxon>
        <taxon>Platyhelminthes</taxon>
        <taxon>Trematoda</taxon>
        <taxon>Digenea</taxon>
        <taxon>Plagiorchiida</taxon>
        <taxon>Pronocephalata</taxon>
        <taxon>Paramphistomoidea</taxon>
        <taxon>Paramphistomidae</taxon>
        <taxon>Calicophoron</taxon>
    </lineage>
</organism>
<evidence type="ECO:0000313" key="2">
    <source>
        <dbReference type="Proteomes" id="UP001497525"/>
    </source>
</evidence>
<dbReference type="AlphaFoldDB" id="A0AAV2TI06"/>
<accession>A0AAV2TI06</accession>
<dbReference type="Proteomes" id="UP001497525">
    <property type="component" value="Unassembled WGS sequence"/>
</dbReference>
<protein>
    <submittedName>
        <fullName evidence="1">Uncharacterized protein</fullName>
    </submittedName>
</protein>
<reference evidence="1" key="1">
    <citation type="submission" date="2024-06" db="EMBL/GenBank/DDBJ databases">
        <authorList>
            <person name="Liu X."/>
            <person name="Lenzi L."/>
            <person name="Haldenby T S."/>
            <person name="Uol C."/>
        </authorList>
    </citation>
    <scope>NUCLEOTIDE SEQUENCE</scope>
</reference>
<proteinExistence type="predicted"/>
<dbReference type="EMBL" id="CAXLJL010000301">
    <property type="protein sequence ID" value="CAL5136300.1"/>
    <property type="molecule type" value="Genomic_DNA"/>
</dbReference>
<sequence>MFQEIKHHVPAGDHAFIFGTEKSTARHRTPWRTRGLAECRKSGLQDNRYLVLALSSFLLPRGQEVDEMCDPAEIVELSTAISGALLCNRPPAFQCDASFLRFLPEELPEPRSDDGGVFKRFANNCLPVNNGERPHTSSGSDGNLSFLSTSLDLGILRRAHVENPHFSQHREQTINLALGSPFSPGHTTILMDGAGFHLLSSPYNRPKLELSSQVAPPAFKRDGGMVGKVRRTRTKAAGL</sequence>
<name>A0AAV2TI06_CALDB</name>
<comment type="caution">
    <text evidence="1">The sequence shown here is derived from an EMBL/GenBank/DDBJ whole genome shotgun (WGS) entry which is preliminary data.</text>
</comment>
<evidence type="ECO:0000313" key="1">
    <source>
        <dbReference type="EMBL" id="CAL5136300.1"/>
    </source>
</evidence>
<gene>
    <name evidence="1" type="ORF">CDAUBV1_LOCUS10363</name>
</gene>